<dbReference type="InterPro" id="IPR027079">
    <property type="entry name" value="Tfb1/GTF2H1"/>
</dbReference>
<evidence type="ECO:0000259" key="2">
    <source>
        <dbReference type="PROSITE" id="PS50858"/>
    </source>
</evidence>
<dbReference type="GO" id="GO:0006289">
    <property type="term" value="P:nucleotide-excision repair"/>
    <property type="evidence" value="ECO:0007669"/>
    <property type="project" value="InterPro"/>
</dbReference>
<feature type="region of interest" description="Disordered" evidence="1">
    <location>
        <begin position="338"/>
        <end position="374"/>
    </location>
</feature>
<dbReference type="PROSITE" id="PS50858">
    <property type="entry name" value="BSD"/>
    <property type="match status" value="1"/>
</dbReference>
<evidence type="ECO:0000313" key="3">
    <source>
        <dbReference type="EMBL" id="KAG0475761.1"/>
    </source>
</evidence>
<proteinExistence type="predicted"/>
<dbReference type="SMART" id="SM00751">
    <property type="entry name" value="BSD"/>
    <property type="match status" value="1"/>
</dbReference>
<dbReference type="GO" id="GO:0006351">
    <property type="term" value="P:DNA-templated transcription"/>
    <property type="evidence" value="ECO:0007669"/>
    <property type="project" value="InterPro"/>
</dbReference>
<reference evidence="3 4" key="1">
    <citation type="journal article" date="2020" name="Nat. Food">
        <title>A phased Vanilla planifolia genome enables genetic improvement of flavour and production.</title>
        <authorList>
            <person name="Hasing T."/>
            <person name="Tang H."/>
            <person name="Brym M."/>
            <person name="Khazi F."/>
            <person name="Huang T."/>
            <person name="Chambers A.H."/>
        </authorList>
    </citation>
    <scope>NUCLEOTIDE SEQUENCE [LARGE SCALE GENOMIC DNA]</scope>
    <source>
        <tissue evidence="3">Leaf</tissue>
    </source>
</reference>
<feature type="compositionally biased region" description="Polar residues" evidence="1">
    <location>
        <begin position="353"/>
        <end position="362"/>
    </location>
</feature>
<dbReference type="EMBL" id="JADCNM010000007">
    <property type="protein sequence ID" value="KAG0475761.1"/>
    <property type="molecule type" value="Genomic_DNA"/>
</dbReference>
<evidence type="ECO:0000313" key="4">
    <source>
        <dbReference type="Proteomes" id="UP000639772"/>
    </source>
</evidence>
<dbReference type="Pfam" id="PF03909">
    <property type="entry name" value="BSD"/>
    <property type="match status" value="1"/>
</dbReference>
<name>A0A835QLW1_VANPL</name>
<dbReference type="OrthoDB" id="360521at2759"/>
<comment type="caution">
    <text evidence="3">The sequence shown here is derived from an EMBL/GenBank/DDBJ whole genome shotgun (WGS) entry which is preliminary data.</text>
</comment>
<sequence length="448" mass="49818">MFADIRPSIDGRSNKVHFNLTAEIIDQIFAEKPAVHRAFLEFVPNKMSAKDFWKKYCEADLLHKTKNVVAAAAEAAEDEELAMFLKRDDILANEVRQKIKRVDPTLDMEADQADDYLHLPGHGIYMVEERILVMLRTNYQEEPSQDLNRHAAVVLEGRTLDVESGDIMAVAEAHVTSKRVRFDSSFFLLLFNYVFFHLAKHLVLLLKLLIRVENQERQEKVCRMTELEDLQGPSSVKQKSKGHIDIVEPDVALKTIQRGEMVNELAEKASDLHSQSPLLLLSQKASNGIQRTHKCFCISLFSLLPHINSLSARLPINPIHGSKASSPESPVTITISSCGKGGGGGGFTHRRSMGQTNPNSPMSTRFSSGGGRRYSSAEEATDADFVRYTVQIPSTPDRNLASSTNESVSRPEKSFISGTIFTGGFNTVTRGHVMHCSSKAGRHRTSAI</sequence>
<feature type="domain" description="BSD" evidence="2">
    <location>
        <begin position="12"/>
        <end position="64"/>
    </location>
</feature>
<dbReference type="AlphaFoldDB" id="A0A835QLW1"/>
<organism evidence="3 4">
    <name type="scientific">Vanilla planifolia</name>
    <name type="common">Vanilla</name>
    <dbReference type="NCBI Taxonomy" id="51239"/>
    <lineage>
        <taxon>Eukaryota</taxon>
        <taxon>Viridiplantae</taxon>
        <taxon>Streptophyta</taxon>
        <taxon>Embryophyta</taxon>
        <taxon>Tracheophyta</taxon>
        <taxon>Spermatophyta</taxon>
        <taxon>Magnoliopsida</taxon>
        <taxon>Liliopsida</taxon>
        <taxon>Asparagales</taxon>
        <taxon>Orchidaceae</taxon>
        <taxon>Vanilloideae</taxon>
        <taxon>Vanilleae</taxon>
        <taxon>Vanilla</taxon>
    </lineage>
</organism>
<accession>A0A835QLW1</accession>
<evidence type="ECO:0000256" key="1">
    <source>
        <dbReference type="SAM" id="MobiDB-lite"/>
    </source>
</evidence>
<dbReference type="InterPro" id="IPR035925">
    <property type="entry name" value="BSD_dom_sf"/>
</dbReference>
<protein>
    <recommendedName>
        <fullName evidence="2">BSD domain-containing protein</fullName>
    </recommendedName>
</protein>
<dbReference type="SUPFAM" id="SSF140383">
    <property type="entry name" value="BSD domain-like"/>
    <property type="match status" value="1"/>
</dbReference>
<dbReference type="InterPro" id="IPR005607">
    <property type="entry name" value="BSD_dom"/>
</dbReference>
<dbReference type="PANTHER" id="PTHR12856">
    <property type="entry name" value="TRANSCRIPTION INITIATION FACTOR IIH-RELATED"/>
    <property type="match status" value="1"/>
</dbReference>
<dbReference type="GO" id="GO:0000439">
    <property type="term" value="C:transcription factor TFIIH core complex"/>
    <property type="evidence" value="ECO:0007669"/>
    <property type="project" value="InterPro"/>
</dbReference>
<dbReference type="Proteomes" id="UP000639772">
    <property type="component" value="Chromosome 7"/>
</dbReference>
<gene>
    <name evidence="3" type="ORF">HPP92_015447</name>
</gene>